<dbReference type="CDD" id="cd06127">
    <property type="entry name" value="DEDDh"/>
    <property type="match status" value="1"/>
</dbReference>
<name>A0A366DK98_9HYPH</name>
<feature type="domain" description="Exonuclease" evidence="2">
    <location>
        <begin position="2"/>
        <end position="175"/>
    </location>
</feature>
<dbReference type="InterPro" id="IPR012337">
    <property type="entry name" value="RNaseH-like_sf"/>
</dbReference>
<dbReference type="EMBL" id="QNRH01000013">
    <property type="protein sequence ID" value="RBO90451.1"/>
    <property type="molecule type" value="Genomic_DNA"/>
</dbReference>
<reference evidence="3 4" key="1">
    <citation type="submission" date="2018-06" db="EMBL/GenBank/DDBJ databases">
        <title>Genomic Encyclopedia of Type Strains, Phase IV (KMG-IV): sequencing the most valuable type-strain genomes for metagenomic binning, comparative biology and taxonomic classification.</title>
        <authorList>
            <person name="Goeker M."/>
        </authorList>
    </citation>
    <scope>NUCLEOTIDE SEQUENCE [LARGE SCALE GENOMIC DNA]</scope>
    <source>
        <strain evidence="3 4">DSM 25619</strain>
    </source>
</reference>
<evidence type="ECO:0000313" key="4">
    <source>
        <dbReference type="Proteomes" id="UP000252893"/>
    </source>
</evidence>
<feature type="compositionally biased region" description="Basic and acidic residues" evidence="1">
    <location>
        <begin position="1"/>
        <end position="18"/>
    </location>
</feature>
<dbReference type="OrthoDB" id="7822240at2"/>
<protein>
    <submittedName>
        <fullName evidence="3">DNA polymerase III epsilon subunit-like protein</fullName>
    </submittedName>
</protein>
<dbReference type="Pfam" id="PF00929">
    <property type="entry name" value="RNase_T"/>
    <property type="match status" value="1"/>
</dbReference>
<evidence type="ECO:0000259" key="2">
    <source>
        <dbReference type="SMART" id="SM00479"/>
    </source>
</evidence>
<evidence type="ECO:0000256" key="1">
    <source>
        <dbReference type="SAM" id="MobiDB-lite"/>
    </source>
</evidence>
<dbReference type="SUPFAM" id="SSF53098">
    <property type="entry name" value="Ribonuclease H-like"/>
    <property type="match status" value="1"/>
</dbReference>
<dbReference type="Gene3D" id="3.30.420.10">
    <property type="entry name" value="Ribonuclease H-like superfamily/Ribonuclease H"/>
    <property type="match status" value="1"/>
</dbReference>
<dbReference type="InterPro" id="IPR036397">
    <property type="entry name" value="RNaseH_sf"/>
</dbReference>
<evidence type="ECO:0000313" key="3">
    <source>
        <dbReference type="EMBL" id="RBO90451.1"/>
    </source>
</evidence>
<dbReference type="Proteomes" id="UP000252893">
    <property type="component" value="Unassembled WGS sequence"/>
</dbReference>
<dbReference type="GO" id="GO:0006259">
    <property type="term" value="P:DNA metabolic process"/>
    <property type="evidence" value="ECO:0007669"/>
    <property type="project" value="UniProtKB-ARBA"/>
</dbReference>
<sequence length="246" mass="27590">MKLRSVDFETTDKPERRQKGTPVGLCEIGFTDVDGVTGSVSQPYSAFVNCGVPITPEARGIHHISDEDVAEAITPDAALALLLEGMMPGDIFVAHNAQFEKSFFSGGVFPWICTLQCARHLWPDAPGHSNQTLRYWLGVDEQFQWPEHAMPPHRAGPDSYVTAHILSKMVKDKHPSALIQLTNTPILMKAVPFGTHEGKPWEEMEIGYLRWCLDPQRTFRADQKEMILHTARHWLNKLTMSGTPFA</sequence>
<keyword evidence="4" id="KW-1185">Reference proteome</keyword>
<dbReference type="GO" id="GO:0004527">
    <property type="term" value="F:exonuclease activity"/>
    <property type="evidence" value="ECO:0007669"/>
    <property type="project" value="UniProtKB-ARBA"/>
</dbReference>
<dbReference type="InterPro" id="IPR013520">
    <property type="entry name" value="Ribonucl_H"/>
</dbReference>
<comment type="caution">
    <text evidence="3">The sequence shown here is derived from an EMBL/GenBank/DDBJ whole genome shotgun (WGS) entry which is preliminary data.</text>
</comment>
<dbReference type="SMART" id="SM00479">
    <property type="entry name" value="EXOIII"/>
    <property type="match status" value="1"/>
</dbReference>
<proteinExistence type="predicted"/>
<dbReference type="RefSeq" id="WP_113946207.1">
    <property type="nucleotide sequence ID" value="NZ_JBHEEG010000005.1"/>
</dbReference>
<dbReference type="AlphaFoldDB" id="A0A366DK98"/>
<gene>
    <name evidence="3" type="ORF">DFR47_11312</name>
</gene>
<feature type="region of interest" description="Disordered" evidence="1">
    <location>
        <begin position="1"/>
        <end position="20"/>
    </location>
</feature>
<dbReference type="GO" id="GO:0003676">
    <property type="term" value="F:nucleic acid binding"/>
    <property type="evidence" value="ECO:0007669"/>
    <property type="project" value="InterPro"/>
</dbReference>
<accession>A0A366DK98</accession>
<organism evidence="3 4">
    <name type="scientific">Pseudochrobactrum asaccharolyticum</name>
    <dbReference type="NCBI Taxonomy" id="354351"/>
    <lineage>
        <taxon>Bacteria</taxon>
        <taxon>Pseudomonadati</taxon>
        <taxon>Pseudomonadota</taxon>
        <taxon>Alphaproteobacteria</taxon>
        <taxon>Hyphomicrobiales</taxon>
        <taxon>Brucellaceae</taxon>
        <taxon>Pseudochrobactrum</taxon>
    </lineage>
</organism>